<sequence>MAEQLGAGKGGSEDEIPPPPQRFRNRQSNSNSPRPPLNITPSIKRPAKVESWAYKSEQKKIHDENIHFLNKLMKQKSQFNQDSWREKREKEEQILKNMCQFPHIFTQTQQKQITPKMKEKRYNEFQRVNQEIMRRESTRHMNDYQHFQSAHGIIMPNNTSLNNLPGIKDRKSSMNHYQGQKLQINTSVAGIADMSTYESSHQGGDFMQILNTEQDQHKAQRYQVHKAQLKPLDLCGFEGIPPDRKVLFRRLLFSPAYHKILIELSKHHHKFYVVVKRYKNDKFKYFTHEMYCVQAKKLLTLFDNDYQAMIDATVRVSYRKGAPPVDFSWMDKYLYQLGGDGTPRQVQSELVISKRGVGTVTRNLDPIGQQIARQGSVNVGDMIQESSDELFETDYSAKRGECQPPRHSAMTVQKY</sequence>
<reference evidence="2" key="1">
    <citation type="submission" date="2019-06" db="EMBL/GenBank/DDBJ databases">
        <authorList>
            <person name="Zheng W."/>
        </authorList>
    </citation>
    <scope>NUCLEOTIDE SEQUENCE</scope>
    <source>
        <strain evidence="2">QDHG01</strain>
    </source>
</reference>
<gene>
    <name evidence="2" type="ORF">FGO68_gene15265</name>
</gene>
<dbReference type="Proteomes" id="UP000785679">
    <property type="component" value="Unassembled WGS sequence"/>
</dbReference>
<evidence type="ECO:0000313" key="2">
    <source>
        <dbReference type="EMBL" id="TNV87783.1"/>
    </source>
</evidence>
<dbReference type="EMBL" id="RRYP01000225">
    <property type="protein sequence ID" value="TNV87783.1"/>
    <property type="molecule type" value="Genomic_DNA"/>
</dbReference>
<accession>A0A8J8TAX2</accession>
<name>A0A8J8TAX2_HALGN</name>
<organism evidence="2 3">
    <name type="scientific">Halteria grandinella</name>
    <dbReference type="NCBI Taxonomy" id="5974"/>
    <lineage>
        <taxon>Eukaryota</taxon>
        <taxon>Sar</taxon>
        <taxon>Alveolata</taxon>
        <taxon>Ciliophora</taxon>
        <taxon>Intramacronucleata</taxon>
        <taxon>Spirotrichea</taxon>
        <taxon>Stichotrichia</taxon>
        <taxon>Sporadotrichida</taxon>
        <taxon>Halteriidae</taxon>
        <taxon>Halteria</taxon>
    </lineage>
</organism>
<evidence type="ECO:0000256" key="1">
    <source>
        <dbReference type="SAM" id="MobiDB-lite"/>
    </source>
</evidence>
<feature type="region of interest" description="Disordered" evidence="1">
    <location>
        <begin position="1"/>
        <end position="43"/>
    </location>
</feature>
<protein>
    <submittedName>
        <fullName evidence="2">Uncharacterized protein</fullName>
    </submittedName>
</protein>
<dbReference type="AlphaFoldDB" id="A0A8J8TAX2"/>
<proteinExistence type="predicted"/>
<evidence type="ECO:0000313" key="3">
    <source>
        <dbReference type="Proteomes" id="UP000785679"/>
    </source>
</evidence>
<comment type="caution">
    <text evidence="2">The sequence shown here is derived from an EMBL/GenBank/DDBJ whole genome shotgun (WGS) entry which is preliminary data.</text>
</comment>
<keyword evidence="3" id="KW-1185">Reference proteome</keyword>